<dbReference type="InterPro" id="IPR000514">
    <property type="entry name" value="Glyco_hydro_39"/>
</dbReference>
<dbReference type="PANTHER" id="PTHR12631:SF10">
    <property type="entry name" value="BETA-XYLOSIDASE-LIKE PROTEIN-RELATED"/>
    <property type="match status" value="1"/>
</dbReference>
<organism evidence="7 8">
    <name type="scientific">Roseateles amylovorans</name>
    <dbReference type="NCBI Taxonomy" id="2978473"/>
    <lineage>
        <taxon>Bacteria</taxon>
        <taxon>Pseudomonadati</taxon>
        <taxon>Pseudomonadota</taxon>
        <taxon>Betaproteobacteria</taxon>
        <taxon>Burkholderiales</taxon>
        <taxon>Sphaerotilaceae</taxon>
        <taxon>Roseateles</taxon>
    </lineage>
</organism>
<proteinExistence type="inferred from homology"/>
<dbReference type="PROSITE" id="PS01027">
    <property type="entry name" value="GLYCOSYL_HYDROL_F39"/>
    <property type="match status" value="1"/>
</dbReference>
<dbReference type="RefSeq" id="WP_261760518.1">
    <property type="nucleotide sequence ID" value="NZ_CP104562.2"/>
</dbReference>
<protein>
    <submittedName>
        <fullName evidence="7">Beta-xylosidase</fullName>
    </submittedName>
</protein>
<dbReference type="Gene3D" id="2.60.40.1500">
    <property type="entry name" value="Glycosyl hydrolase domain, family 39"/>
    <property type="match status" value="1"/>
</dbReference>
<evidence type="ECO:0000256" key="4">
    <source>
        <dbReference type="SAM" id="MobiDB-lite"/>
    </source>
</evidence>
<keyword evidence="5" id="KW-0732">Signal</keyword>
<feature type="signal peptide" evidence="5">
    <location>
        <begin position="1"/>
        <end position="15"/>
    </location>
</feature>
<keyword evidence="3" id="KW-0326">Glycosidase</keyword>
<evidence type="ECO:0000256" key="5">
    <source>
        <dbReference type="SAM" id="SignalP"/>
    </source>
</evidence>
<feature type="chain" id="PRO_5045622300" evidence="5">
    <location>
        <begin position="16"/>
        <end position="555"/>
    </location>
</feature>
<dbReference type="PANTHER" id="PTHR12631">
    <property type="entry name" value="ALPHA-L-IDURONIDASE"/>
    <property type="match status" value="1"/>
</dbReference>
<dbReference type="InterPro" id="IPR051923">
    <property type="entry name" value="Glycosyl_Hydrolase_39"/>
</dbReference>
<dbReference type="Proteomes" id="UP001064933">
    <property type="component" value="Chromosome"/>
</dbReference>
<dbReference type="InterPro" id="IPR017853">
    <property type="entry name" value="GH"/>
</dbReference>
<dbReference type="Pfam" id="PF01229">
    <property type="entry name" value="Glyco_hydro_39"/>
    <property type="match status" value="1"/>
</dbReference>
<gene>
    <name evidence="7" type="ORF">N4261_12815</name>
</gene>
<dbReference type="SUPFAM" id="SSF51445">
    <property type="entry name" value="(Trans)glycosidases"/>
    <property type="match status" value="1"/>
</dbReference>
<keyword evidence="2" id="KW-0378">Hydrolase</keyword>
<feature type="domain" description="Glycosyl hydrolases family 39 N-terminal catalytic" evidence="6">
    <location>
        <begin position="38"/>
        <end position="506"/>
    </location>
</feature>
<evidence type="ECO:0000256" key="1">
    <source>
        <dbReference type="ARBA" id="ARBA00008875"/>
    </source>
</evidence>
<comment type="similarity">
    <text evidence="1">Belongs to the glycosyl hydrolase 39 family.</text>
</comment>
<dbReference type="SUPFAM" id="SSF51011">
    <property type="entry name" value="Glycosyl hydrolase domain"/>
    <property type="match status" value="1"/>
</dbReference>
<evidence type="ECO:0000313" key="7">
    <source>
        <dbReference type="EMBL" id="UXH80701.1"/>
    </source>
</evidence>
<dbReference type="InterPro" id="IPR049165">
    <property type="entry name" value="GH39_as"/>
</dbReference>
<name>A0ABY6B5M5_9BURK</name>
<feature type="region of interest" description="Disordered" evidence="4">
    <location>
        <begin position="528"/>
        <end position="555"/>
    </location>
</feature>
<reference evidence="7" key="1">
    <citation type="submission" date="2022-10" db="EMBL/GenBank/DDBJ databases">
        <title>Characterization and whole genome sequencing of a new Roseateles species, isolated from fresh water.</title>
        <authorList>
            <person name="Guliayeva D.Y."/>
            <person name="Akhremchuk A.E."/>
            <person name="Sikolenko M.A."/>
            <person name="Valentovich L.N."/>
            <person name="Sidarenka A.V."/>
        </authorList>
    </citation>
    <scope>NUCLEOTIDE SEQUENCE</scope>
    <source>
        <strain evidence="7">BIM B-1768</strain>
    </source>
</reference>
<evidence type="ECO:0000313" key="8">
    <source>
        <dbReference type="Proteomes" id="UP001064933"/>
    </source>
</evidence>
<dbReference type="Gene3D" id="3.20.20.80">
    <property type="entry name" value="Glycosidases"/>
    <property type="match status" value="1"/>
</dbReference>
<accession>A0ABY6B5M5</accession>
<keyword evidence="8" id="KW-1185">Reference proteome</keyword>
<dbReference type="InterPro" id="IPR049166">
    <property type="entry name" value="GH39_cat"/>
</dbReference>
<dbReference type="EMBL" id="CP104562">
    <property type="protein sequence ID" value="UXH80701.1"/>
    <property type="molecule type" value="Genomic_DNA"/>
</dbReference>
<sequence>MVALAATATAPAAFGATSGGAAAPVLQPRTFVLDLKAATQPMDRAHDLSIGADFPGTLGREDSLGQVKTMVDELGMRFIRFHAIFHDVLGTVTVKNGQTVYDFSGIDRLYDGLLARGIKPFVELGFTPAAMATSPQTIFYWKGNTSHPEPAAWRALVDAFARHLIQRYGAAEVRSWYFEVWNEPNLDGFWEKADQPAYFALYADTARVLKAVDPALRVGGPATAGADWVVPFLAYAKSVQVPVDFVTTHTYGVDGGFLDEHGVEDRKLSPSPDAIVGDVRRVREQIQASDFPGLPLFITEWSTSYNPRDLVHDSYISAPYILTKLRQTRGLAQGMSYWTYSDLFEEAGPPPAPFHGGFGLMTREGVRKPAWFAYKYLNALRGLEIPVRPAEGGTPVPSDDQVLATRDGDQATALVWDWQTPDQPVSNRTFFGRPVPAGQARPVHLQWHALTPGRYRVEVRRTGHQRNDAFTAWLEMGSPVSLNADQLSRLQGLTQDRPETSQTIRIGAKGRLDWRVPMRSNDIVLVTLRPEGQNTRDPAGTRVKKPASPGRSNSQ</sequence>
<dbReference type="PRINTS" id="PR00745">
    <property type="entry name" value="GLHYDRLASE39"/>
</dbReference>
<evidence type="ECO:0000256" key="3">
    <source>
        <dbReference type="ARBA" id="ARBA00023295"/>
    </source>
</evidence>
<evidence type="ECO:0000259" key="6">
    <source>
        <dbReference type="Pfam" id="PF01229"/>
    </source>
</evidence>
<evidence type="ECO:0000256" key="2">
    <source>
        <dbReference type="ARBA" id="ARBA00022801"/>
    </source>
</evidence>